<feature type="chain" id="PRO_5046156859" description="Lipoprotein" evidence="1">
    <location>
        <begin position="26"/>
        <end position="223"/>
    </location>
</feature>
<reference evidence="2 3" key="1">
    <citation type="submission" date="2023-08" db="EMBL/GenBank/DDBJ databases">
        <title>Characterization of two Paracoccaceae strains isolated from Phycosphere and proposal of Xinfangfangia lacusdiani sp. nov.</title>
        <authorList>
            <person name="Deng Y."/>
            <person name="Zhang Y.Q."/>
        </authorList>
    </citation>
    <scope>NUCLEOTIDE SEQUENCE [LARGE SCALE GENOMIC DNA]</scope>
    <source>
        <strain evidence="2 3">CPCC 101601</strain>
    </source>
</reference>
<feature type="signal peptide" evidence="1">
    <location>
        <begin position="1"/>
        <end position="25"/>
    </location>
</feature>
<protein>
    <recommendedName>
        <fullName evidence="4">Lipoprotein</fullName>
    </recommendedName>
</protein>
<proteinExistence type="predicted"/>
<accession>A0ABU0VXB0</accession>
<evidence type="ECO:0000313" key="3">
    <source>
        <dbReference type="Proteomes" id="UP001239680"/>
    </source>
</evidence>
<keyword evidence="3" id="KW-1185">Reference proteome</keyword>
<evidence type="ECO:0000313" key="2">
    <source>
        <dbReference type="EMBL" id="MDQ2066396.1"/>
    </source>
</evidence>
<dbReference type="EMBL" id="JAVDBT010000007">
    <property type="protein sequence ID" value="MDQ2066396.1"/>
    <property type="molecule type" value="Genomic_DNA"/>
</dbReference>
<evidence type="ECO:0000256" key="1">
    <source>
        <dbReference type="SAM" id="SignalP"/>
    </source>
</evidence>
<comment type="caution">
    <text evidence="2">The sequence shown here is derived from an EMBL/GenBank/DDBJ whole genome shotgun (WGS) entry which is preliminary data.</text>
</comment>
<organism evidence="2 3">
    <name type="scientific">Pseudogemmobacter lacusdianii</name>
    <dbReference type="NCBI Taxonomy" id="3069608"/>
    <lineage>
        <taxon>Bacteria</taxon>
        <taxon>Pseudomonadati</taxon>
        <taxon>Pseudomonadota</taxon>
        <taxon>Alphaproteobacteria</taxon>
        <taxon>Rhodobacterales</taxon>
        <taxon>Paracoccaceae</taxon>
        <taxon>Pseudogemmobacter</taxon>
    </lineage>
</organism>
<name>A0ABU0VXB0_9RHOB</name>
<keyword evidence="1" id="KW-0732">Signal</keyword>
<dbReference type="RefSeq" id="WP_306680097.1">
    <property type="nucleotide sequence ID" value="NZ_JAVDBT010000007.1"/>
</dbReference>
<dbReference type="PROSITE" id="PS51257">
    <property type="entry name" value="PROKAR_LIPOPROTEIN"/>
    <property type="match status" value="1"/>
</dbReference>
<sequence length="223" mass="23563">MALLRPVFALALIASVAACGQSDLAEPPMPLGEFALGLNIAVADNVQMVPISRPTTPDDWEAVMIKAVDNRFGRYEGSKLYNIGISIDAYALAPPGIPVVAAPKSILVVTANIWDDAAQKKLNEEGKQITVFESLSGETVIGTGITRTKKQQMEALAYNAVHKVEEWLLENPQWFDMTEEEMAAAKAARLAAMRAAGKAPAGSEVAATADVGEGATRAAPSAN</sequence>
<dbReference type="Proteomes" id="UP001239680">
    <property type="component" value="Unassembled WGS sequence"/>
</dbReference>
<gene>
    <name evidence="2" type="ORF">Q9295_08430</name>
</gene>
<evidence type="ECO:0008006" key="4">
    <source>
        <dbReference type="Google" id="ProtNLM"/>
    </source>
</evidence>